<keyword evidence="9" id="KW-0136">Cellulose degradation</keyword>
<keyword evidence="8" id="KW-0862">Zinc</keyword>
<protein>
    <recommendedName>
        <fullName evidence="4">cellulase</fullName>
        <ecNumber evidence="4">3.2.1.4</ecNumber>
    </recommendedName>
</protein>
<keyword evidence="11" id="KW-0804">Transcription</keyword>
<evidence type="ECO:0000256" key="2">
    <source>
        <dbReference type="ARBA" id="ARBA00004123"/>
    </source>
</evidence>
<feature type="region of interest" description="Disordered" evidence="15">
    <location>
        <begin position="4117"/>
        <end position="4136"/>
    </location>
</feature>
<feature type="region of interest" description="Disordered" evidence="15">
    <location>
        <begin position="3800"/>
        <end position="3863"/>
    </location>
</feature>
<dbReference type="InterPro" id="IPR002227">
    <property type="entry name" value="Tyrosinase_Cu-bd"/>
</dbReference>
<feature type="compositionally biased region" description="Polar residues" evidence="15">
    <location>
        <begin position="2914"/>
        <end position="2927"/>
    </location>
</feature>
<evidence type="ECO:0000256" key="7">
    <source>
        <dbReference type="ARBA" id="ARBA00022771"/>
    </source>
</evidence>
<feature type="compositionally biased region" description="Pro residues" evidence="15">
    <location>
        <begin position="4020"/>
        <end position="4031"/>
    </location>
</feature>
<feature type="region of interest" description="Disordered" evidence="15">
    <location>
        <begin position="2024"/>
        <end position="2043"/>
    </location>
</feature>
<keyword evidence="6" id="KW-0677">Repeat</keyword>
<dbReference type="InterPro" id="IPR001965">
    <property type="entry name" value="Znf_PHD"/>
</dbReference>
<sequence length="4990" mass="549445">MSSWQKGGFNLTEKGYYTLIVDYGNTGVANMKSSLEEFRFNTVQIQKVGSGCLLKSFVKVKLNVACSVYIMTSYFRPKAREPEEVLVFPKEIEENNSISLICAAYVGSPRGYIHIWRVFQNSNKSKLIYKSNFINNETENCTKYINVTTTYTVTREDNGAVFRCSSQNNLTQGPGLSKYSQNISVLWNMASFFNAAILLGLLGLSSALLEPIPFPTELQECYEYRSDNVTASAESAIYIQNTCYRSFLTDQMTDGKVWSGENLTQEGINYIDSLFRRIMAEADEVEKYKKLGGRQKRQTSTRRFRQEVRSPGAFQPYANCVQRLQNETVEPASAGRNTYQTLAAFHSGRTLGRAHNGPAFLPWHRIYLLLLETECDAAIPYWDSGLDHDMVDPTTSILWSDQYFGNGDGEVMSGPFQDMRTLLGTPIIRNYGTGDSSLFTKEGLRAVLSRRRFQDISEPLPRGSIYSLEGHHNGPHVWVGGHISALNSAPWDPVFYMHHAYVDAVWARFRELQIQNGFNPETDYPRRPRQGHRRNDVINFGPYFELVTNLEAMANRFADLVTYEPFPVCENNCNNSPHLYCDQLRLVCISRIRTAVQTSVAGIVAMGASRGVSSNIQSQSLARAVARGPLPVGRKFSDSPFIDIRNRPDNIGTARAAPQIRRASSQVRTRARRVQRAVSQNAAFQENHLQSVSSLERSFTNTFVIDGVVDVKRWVYIPVRIVYSRSKNLKGIDPTLFGTVNQSQEKCQTAHSGASKVFVSSNGLNYYGMYTEYAIIDNRQPVYSTAMVVGVKNPEYGEGETLFTAYDSCGRPCRPVCQTSVNGQRNYKGCNSALFTKAGVRAVLSRRRFQDISEPLPRGNIYSLERHHNGPHVWVGGHLSALNSAVWDPVFFMHHAYIDAVWARFRQLQIQSGINPETNYPSTSQRGHRPNDVISFGTLFERVTNIQAMANRFANLVTYEAFPVCENNCNNSPDLYCDQNRRVCISRARANSPATASGFVAMGAARGVSLDMQSQALDRAMARGPLPVGEKFSDSPFHDIRNRPDNLGTARVATQIRRAHSRVRRHSRRRRMQRRRVRRSATLNATLQHNHLQSVSALERSFTNTFIIDGVVDINRWVYIPVHVIYSRSQNVQGIDPTLFGTVDQIEDTCQTAHSGASKVFVTSNGLNYYGMYTEYAIIDNRQPVYTTTMTVGVKNPEYGTGETLFTAYDSCGRPCRPLCLTFVNGQRNNKGCSGAFRVSTSSPQMYSITYSDALNSTLMTYSQIDTHADFSAPALTFLCDNKPETVKLENTVEEAGTQLSVDTIESSVAADINSDNSQSSTSVPPDITQADTYSLDDPYTSDPPDLNPEEDTNLPTKVIKKEGEYLTLPTYEAAELSDSSGPPDITSAAYEKTEEVEDIEIKDYSYVDSPNSPAPLLTSLEEQGEFTDFPTELPEDPQNIFPDTDPPPDLLHQEDLTPTEGYLGSSFPESSLSESLLAVAPGDILPVVSLPQINPNFFQQNLSPTLAQNIKRGPGRPRKDGQEPAPRRRSSSKPLAKSIVTKAQRILHNSAGISRKFFPSAEQMDSGSQSSLSQSELTMTIDTGEDTTQYEMEEEMLIGVSESLDETSLESQLPVRVCSFCNCGERSLLGQGDIFRFEPTQGFNFRKTLAKNDKKPADFDERNQEKEGTTKPLTWRRNRGPIKGVGEREREKSHSPRRTGNEEDQNILLGDELTFLGFPEDVEAMQVFEPTGHVWAHNRCAAWSEGVTAGVDGSLLSVDQAVFNGLSQKCSYCRRYGATITCIYPECSKKYHYPCAAAGACFQDKKKLAILCPDHSDQAETIAGEEAFCVLCCQADKIGKQLFCTSCGHHYHGGCLHPSVALSPEVRAGWQCPDCKVCQMCRQPGEDSKMLVCDTCDKGYHTFCLKPVMTAIPKNGWKCKNCRVCGDCGSRTPGSGPSSRWHLNYSVCDSCYQQRNKGLSCPLCGKAYRQFTQKAMIQCGTCKKHVHAECDDAIDNLMLDRVRNEEQVDYMCSVCRNRDPEFSSPPHIHPHGEGCGIGSKGGKLNAMSRKKIGVSSSSSSRSRGRPVAPEKKKKPPPSYSEGKRGSKTKMKSNQPGAQAQISPAQPGEPLKKSQFPTEDDDDGDDHPQTIILSNAQDKFVLDQDVCKSCGSFGRGEEGKLIVCTQCGQCYHPYCASVKVTKVILSKGWRCLDCTVCEGCGKPHDEGRLLLCDECDISYHIYCLDPPLDQVPKGTWKCKWCVMCINCGTTTPGFGCNWQNNYTQCGPCRSKIDCPVCRHKYQDDEMIIQCLQCNRWLHALCDGLRSEDDMERAADYDYQCLFCRPKTGKDGPLPPPPPPPTPPPIEMEEPPTPPFYREPEPIPQKRYLMDGVYLSETGVQHMQEITIQIPKVKRQRRNNKRLSVDMLPGQRLATQMSTEGDEEKDGMDEGSELSTPVTAEARGEGDPLLLSPTSQAPSGIPAEGEKKERKKRTTIGLGVGGFIAKARSRQTNVKRQMSEVSAEMADGQPRPEGEDGEPVPLLVEGEVKKQRKRQARKKSQLENSFPNYLQEAFFGKDILDKSKAKVKQGHRADSDSDTESRASTPNLPKDIPQPSLFPELSQSNTKLPSTLPSVGTSQSVLSSGASMVPSFPGTGDDINPIGDVLPDLELPHDDIFSIFKEGGKFLLSILIAKLPMSEEQPTSSQAGASGSGELPDILSIENIDVDLLPEHAEDLPPINGQEVDDIFNGVLPPEEDPSQAAHGGGPQFPMPGSVPRLPPHMPPHPGQMPPGMPQLPYGPDFRGMGGDQPPWQQVATEEEGGGSTSSRRNMLKWECDEDLGESATISAVLYCNLRHPEFKQQYPDWSERVKKIAKAWRELSSDEKQPFLTQDGKKPKTKVPSMPMGPPLPPGPQGQMPYPPPAAADNLGSPVVLSPSNRVPSNPSMVTTPEGHSPGQMPGSLPESPLSHPGTPQDPRMMVGHGDPYNPEGETDDFAVMVHPGMRHPQGGPQRPPMARNPSGGMDPYSQDPYAKPPSTPQTPQKSPSKIQWPGQAQESDPYENPPATPAEGMSSGHPGHPYDPYAHPPHTPRPGMVPPQGIHRPPFTRQSSVPATQTSHSDDPYAFPPHTPGPRPGGDGQNPDIVGRQQGADMYPGMGDHLRSPYPPSSVPGSMGQPLPSTAPDIYRMAGQSGMRHPFRPPGPPTSQSMARPDLYAQPLHPGMEPPREQSAGLQDKNSSGETSQQVRNILHKQAESRMRQGKGSEPPQPPWENHPQAFTSEEMTRFPVSRGAWPPAPPRVPGPRQIPHPTDMENFGMRPPYSEGVHPGQMRQPRPHGPMMPEMYSPKHSPQMSPGQLPSLRPGQNPLAGHDPRSQFPNMMEHRFPVPGQQVPPNQQQVPNISGQPQTYKSYPPETGEQSRINPGAMGEQRKMSDHDQREEEKSVETKEEKKELVEDKQMNEADIEELLSSDGTFDIIKFVDTDTELNLDENKSIFDDLDDVESGSMDKGDSKEDMKMTKEKMDSDLDSSKSGGGIPDFQSKFLEFSQKKNEERKIGAEGSGQMSEMDKKDQQSISQIAALLQQQSSEHMPPTLERRDSVKSDSSLPGKEQLPRTPGSGPLTPSGKQPGVDQGFPGMGSRGPYSAGMHSPLHQMQSIPTQPSPGSTYPPGQGPPTPGLPSPKIMPSPRSNIPSPRTPSVQSPFNPMNSQQSPFPQTQSPFSPTVSSAPQSPYAANKPQPSFSLPVGSTNQPGYSTVESGVPVQSPGQRSPRGTITPTNQYMQGTYGQPMMQGPPRATTLTPTPTSILYGGQSGMAQHGMRNPVPASMNGSRPPFSGASAHPMGHSMETATSQMHSMDPSAVPHMATSQSSHTPGDMQGHPPSSQSTATMPPYGMPGQRMPGIRPPMGIPTSSVPSSAPGALGGGRPQLLQDQPLLIQDLLEQEKQEQQRQAQQQAMGMMQRPPPEAMMGQPPRPGMPMGQYRPRMEGMRHPVDPNWNVQRPYGQPEIPPGQPQFVRMPGQQMPPRMPGPYVGQPPGVVGPMGIPTPPPPPPQPPMTGELTPELERQQQQYEDWLMKHGNYLEMQVKTLEQQIGKCKRTKKAINARNRQAKKTGREPSANDATELERVTQEQAGLQKQLESYRKQVKQHQMQTQDYRTKKRERYGQDWAFSQMPPVTGPAIMNVPPGGLQPRIPGQQGSARLTASARQAYDEYMQDRLRQNQQIPGAVGGPRPKHTVVEDNNPFSEEYQEREQRERVGCLPKPGPEPEKPEMMRQMPPYFDPRTIPYDQTGRFPAPRMPGPAEPMQRFPGPAATTVGTAEPRPPVQFTPQSETEKRIMEILNNSAGLAARSQHEAVDKSPGKAKAGDTQGSPATEQKPEGRKPEEGEGAQRVTSVSVPGPSTQPTYTTAVSQPAYQSESNDPDDQQEEHILPMNVMIHQSIPQSAAIACSVPPVQVSQSQQMEAARIQESESMPQTAAKSVEGSVQSDQGHTQERPPISGSSEAQPVSSVNSNVNTVQEPETVSTNVQHLPPHSYPMTSLPGHPLPPPNTQERMSPRGMVPPAYMGAYGHFQGRMSPRQAHYGGVPPTLMPVSQNQSPRQSTTPSPGRYSPRQASPSYPGGPSPGRYSPRQGSPGVSRPPSRPPSQPGSGYAPPRQGPTPPITGYPSSTPPASPNVTYSPVTTFSAVSVDISSRVETSVAHTTINSRPNVSTSTVQSVSQNTPTDSVAPPPATESASAPVVEQSNLKLQDTNTTGDHVKFNLPMAFSAHVLAYGLNRWKDGYSSSNQLQNMYEMLRTPLDYFMKCWRPQSQEYYAQVGNGAADHAFWGRPEDMHMQRPAYKCTASNGGCSDVEGITVAALAAGSMAFKASDAAYSQRLLASAKSLYDFANAHKGIYNKGPISDATSYYGSTGYKDELCVAAMELYKATKDAKYLNDAKANFEGNDVAWALSWDDNHVMCELLLYEETKDNRYKGLVESFVRSYMPGGSVHQTPCGLAWRDQWGSLRYAGIFQRE</sequence>
<feature type="compositionally biased region" description="Basic and acidic residues" evidence="15">
    <location>
        <begin position="4352"/>
        <end position="4361"/>
    </location>
</feature>
<keyword evidence="16" id="KW-0489">Methyltransferase</keyword>
<feature type="compositionally biased region" description="Low complexity" evidence="15">
    <location>
        <begin position="4591"/>
        <end position="4615"/>
    </location>
</feature>
<feature type="compositionally biased region" description="Low complexity" evidence="15">
    <location>
        <begin position="1567"/>
        <end position="1576"/>
    </location>
</feature>
<feature type="region of interest" description="Disordered" evidence="15">
    <location>
        <begin position="1558"/>
        <end position="1577"/>
    </location>
</feature>
<dbReference type="CDD" id="cd15665">
    <property type="entry name" value="ePHD1_KMT2C_like"/>
    <property type="match status" value="1"/>
</dbReference>
<evidence type="ECO:0000256" key="5">
    <source>
        <dbReference type="ARBA" id="ARBA00022723"/>
    </source>
</evidence>
<dbReference type="Gene3D" id="1.10.1280.10">
    <property type="entry name" value="Di-copper center containing domain from catechol oxidase"/>
    <property type="match status" value="2"/>
</dbReference>
<dbReference type="CDD" id="cd15514">
    <property type="entry name" value="PHD6_KMT2C_like"/>
    <property type="match status" value="1"/>
</dbReference>
<feature type="compositionally biased region" description="Pro residues" evidence="15">
    <location>
        <begin position="3647"/>
        <end position="3661"/>
    </location>
</feature>
<dbReference type="Gene3D" id="2.60.40.10">
    <property type="entry name" value="Immunoglobulins"/>
    <property type="match status" value="1"/>
</dbReference>
<dbReference type="PRINTS" id="PR00092">
    <property type="entry name" value="TYROSINASE"/>
</dbReference>
<dbReference type="GO" id="GO:0032259">
    <property type="term" value="P:methylation"/>
    <property type="evidence" value="ECO:0007669"/>
    <property type="project" value="UniProtKB-KW"/>
</dbReference>
<feature type="region of interest" description="Disordered" evidence="15">
    <location>
        <begin position="4676"/>
        <end position="4717"/>
    </location>
</feature>
<feature type="compositionally biased region" description="Pro residues" evidence="15">
    <location>
        <begin position="3063"/>
        <end position="3074"/>
    </location>
</feature>
<dbReference type="GO" id="GO:0016491">
    <property type="term" value="F:oxidoreductase activity"/>
    <property type="evidence" value="ECO:0007669"/>
    <property type="project" value="InterPro"/>
</dbReference>
<keyword evidence="16" id="KW-0808">Transferase</keyword>
<keyword evidence="7" id="KW-0863">Zinc-finger</keyword>
<evidence type="ECO:0000256" key="10">
    <source>
        <dbReference type="ARBA" id="ARBA00023015"/>
    </source>
</evidence>
<evidence type="ECO:0000256" key="9">
    <source>
        <dbReference type="ARBA" id="ARBA00023001"/>
    </source>
</evidence>
<reference evidence="16" key="1">
    <citation type="journal article" date="2012" name="Nature">
        <title>The oyster genome reveals stress adaptation and complexity of shell formation.</title>
        <authorList>
            <person name="Zhang G."/>
            <person name="Fang X."/>
            <person name="Guo X."/>
            <person name="Li L."/>
            <person name="Luo R."/>
            <person name="Xu F."/>
            <person name="Yang P."/>
            <person name="Zhang L."/>
            <person name="Wang X."/>
            <person name="Qi H."/>
            <person name="Xiong Z."/>
            <person name="Que H."/>
            <person name="Xie Y."/>
            <person name="Holland P.W."/>
            <person name="Paps J."/>
            <person name="Zhu Y."/>
            <person name="Wu F."/>
            <person name="Chen Y."/>
            <person name="Wang J."/>
            <person name="Peng C."/>
            <person name="Meng J."/>
            <person name="Yang L."/>
            <person name="Liu J."/>
            <person name="Wen B."/>
            <person name="Zhang N."/>
            <person name="Huang Z."/>
            <person name="Zhu Q."/>
            <person name="Feng Y."/>
            <person name="Mount A."/>
            <person name="Hedgecock D."/>
            <person name="Xu Z."/>
            <person name="Liu Y."/>
            <person name="Domazet-Loso T."/>
            <person name="Du Y."/>
            <person name="Sun X."/>
            <person name="Zhang S."/>
            <person name="Liu B."/>
            <person name="Cheng P."/>
            <person name="Jiang X."/>
            <person name="Li J."/>
            <person name="Fan D."/>
            <person name="Wang W."/>
            <person name="Fu W."/>
            <person name="Wang T."/>
            <person name="Wang B."/>
            <person name="Zhang J."/>
            <person name="Peng Z."/>
            <person name="Li Y."/>
            <person name="Li N."/>
            <person name="Wang J."/>
            <person name="Chen M."/>
            <person name="He Y."/>
            <person name="Tan F."/>
            <person name="Song X."/>
            <person name="Zheng Q."/>
            <person name="Huang R."/>
            <person name="Yang H."/>
            <person name="Du X."/>
            <person name="Chen L."/>
            <person name="Yang M."/>
            <person name="Gaffney P.M."/>
            <person name="Wang S."/>
            <person name="Luo L."/>
            <person name="She Z."/>
            <person name="Ming Y."/>
            <person name="Huang W."/>
            <person name="Zhang S."/>
            <person name="Huang B."/>
            <person name="Zhang Y."/>
            <person name="Qu T."/>
            <person name="Ni P."/>
            <person name="Miao G."/>
            <person name="Wang J."/>
            <person name="Wang Q."/>
            <person name="Steinberg C.E."/>
            <person name="Wang H."/>
            <person name="Li N."/>
            <person name="Qian L."/>
            <person name="Zhang G."/>
            <person name="Li Y."/>
            <person name="Yang H."/>
            <person name="Liu X."/>
            <person name="Wang J."/>
            <person name="Yin Y."/>
            <person name="Wang J."/>
        </authorList>
    </citation>
    <scope>NUCLEOTIDE SEQUENCE [LARGE SCALE GENOMIC DNA]</scope>
    <source>
        <strain evidence="16">05x7-T-G4-1.051#20</strain>
    </source>
</reference>
<organism evidence="16">
    <name type="scientific">Magallana gigas</name>
    <name type="common">Pacific oyster</name>
    <name type="synonym">Crassostrea gigas</name>
    <dbReference type="NCBI Taxonomy" id="29159"/>
    <lineage>
        <taxon>Eukaryota</taxon>
        <taxon>Metazoa</taxon>
        <taxon>Spiralia</taxon>
        <taxon>Lophotrochozoa</taxon>
        <taxon>Mollusca</taxon>
        <taxon>Bivalvia</taxon>
        <taxon>Autobranchia</taxon>
        <taxon>Pteriomorphia</taxon>
        <taxon>Ostreida</taxon>
        <taxon>Ostreoidea</taxon>
        <taxon>Ostreidae</taxon>
        <taxon>Magallana</taxon>
    </lineage>
</organism>
<keyword evidence="5" id="KW-0479">Metal-binding</keyword>
<feature type="compositionally biased region" description="Basic and acidic residues" evidence="15">
    <location>
        <begin position="2570"/>
        <end position="2580"/>
    </location>
</feature>
<dbReference type="InterPro" id="IPR036910">
    <property type="entry name" value="HMG_box_dom_sf"/>
</dbReference>
<evidence type="ECO:0000256" key="12">
    <source>
        <dbReference type="ARBA" id="ARBA00023242"/>
    </source>
</evidence>
<dbReference type="InterPro" id="IPR001841">
    <property type="entry name" value="Znf_RING"/>
</dbReference>
<feature type="compositionally biased region" description="Pro residues" evidence="15">
    <location>
        <begin position="3272"/>
        <end position="3284"/>
    </location>
</feature>
<keyword evidence="12" id="KW-0539">Nucleus</keyword>
<feature type="compositionally biased region" description="Low complexity" evidence="15">
    <location>
        <begin position="3550"/>
        <end position="3564"/>
    </location>
</feature>
<evidence type="ECO:0000256" key="8">
    <source>
        <dbReference type="ARBA" id="ARBA00022833"/>
    </source>
</evidence>
<evidence type="ECO:0000256" key="3">
    <source>
        <dbReference type="ARBA" id="ARBA00007072"/>
    </source>
</evidence>
<feature type="compositionally biased region" description="Pro residues" evidence="15">
    <location>
        <begin position="4631"/>
        <end position="4649"/>
    </location>
</feature>
<feature type="compositionally biased region" description="Basic and acidic residues" evidence="15">
    <location>
        <begin position="4224"/>
        <end position="4233"/>
    </location>
</feature>
<feature type="region of interest" description="Disordered" evidence="15">
    <location>
        <begin position="1506"/>
        <end position="1536"/>
    </location>
</feature>
<dbReference type="SUPFAM" id="SSF48208">
    <property type="entry name" value="Six-hairpin glycosidases"/>
    <property type="match status" value="1"/>
</dbReference>
<dbReference type="GO" id="GO:0042800">
    <property type="term" value="F:histone H3K4 methyltransferase activity"/>
    <property type="evidence" value="ECO:0007669"/>
    <property type="project" value="TreeGrafter"/>
</dbReference>
<evidence type="ECO:0000256" key="4">
    <source>
        <dbReference type="ARBA" id="ARBA00012601"/>
    </source>
</evidence>
<dbReference type="InParanoid" id="K1QS65"/>
<dbReference type="SMART" id="SM00184">
    <property type="entry name" value="RING"/>
    <property type="match status" value="5"/>
</dbReference>
<feature type="compositionally biased region" description="Pro residues" evidence="15">
    <location>
        <begin position="2883"/>
        <end position="2902"/>
    </location>
</feature>
<dbReference type="FunFam" id="3.30.40.10:FF:000852">
    <property type="entry name" value="Histone-lysine N-methyltransferase 2C"/>
    <property type="match status" value="1"/>
</dbReference>
<dbReference type="GO" id="GO:0045944">
    <property type="term" value="P:positive regulation of transcription by RNA polymerase II"/>
    <property type="evidence" value="ECO:0007669"/>
    <property type="project" value="TreeGrafter"/>
</dbReference>
<dbReference type="Gene3D" id="3.30.40.10">
    <property type="entry name" value="Zinc/RING finger domain, C3HC4 (zinc finger)"/>
    <property type="match status" value="7"/>
</dbReference>
<evidence type="ECO:0000256" key="6">
    <source>
        <dbReference type="ARBA" id="ARBA00022737"/>
    </source>
</evidence>
<dbReference type="GO" id="GO:0030245">
    <property type="term" value="P:cellulose catabolic process"/>
    <property type="evidence" value="ECO:0007669"/>
    <property type="project" value="UniProtKB-KW"/>
</dbReference>
<evidence type="ECO:0000313" key="16">
    <source>
        <dbReference type="EMBL" id="EKC24431.1"/>
    </source>
</evidence>
<dbReference type="InterPro" id="IPR013783">
    <property type="entry name" value="Ig-like_fold"/>
</dbReference>
<feature type="compositionally biased region" description="Polar residues" evidence="15">
    <location>
        <begin position="4367"/>
        <end position="4395"/>
    </location>
</feature>
<feature type="compositionally biased region" description="Basic and acidic residues" evidence="15">
    <location>
        <begin position="3483"/>
        <end position="3506"/>
    </location>
</feature>
<dbReference type="CDD" id="cd15509">
    <property type="entry name" value="PHD1_KMT2C_like"/>
    <property type="match status" value="1"/>
</dbReference>
<feature type="compositionally biased region" description="Polar residues" evidence="15">
    <location>
        <begin position="3085"/>
        <end position="3096"/>
    </location>
</feature>
<feature type="compositionally biased region" description="Basic and acidic residues" evidence="15">
    <location>
        <begin position="1518"/>
        <end position="1527"/>
    </location>
</feature>
<dbReference type="GO" id="GO:0044666">
    <property type="term" value="C:MLL3/4 complex"/>
    <property type="evidence" value="ECO:0007669"/>
    <property type="project" value="TreeGrafter"/>
</dbReference>
<dbReference type="InterPro" id="IPR047004">
    <property type="entry name" value="KMT2C_PHD2"/>
</dbReference>
<gene>
    <name evidence="16" type="ORF">CGI_10016397</name>
</gene>
<feature type="compositionally biased region" description="Polar residues" evidence="15">
    <location>
        <begin position="3714"/>
        <end position="3734"/>
    </location>
</feature>
<feature type="compositionally biased region" description="Polar residues" evidence="15">
    <location>
        <begin position="1314"/>
        <end position="1324"/>
    </location>
</feature>
<dbReference type="Pfam" id="PF00759">
    <property type="entry name" value="Glyco_hydro_9"/>
    <property type="match status" value="1"/>
</dbReference>
<dbReference type="PANTHER" id="PTHR45888">
    <property type="entry name" value="HL01030P-RELATED"/>
    <property type="match status" value="1"/>
</dbReference>
<dbReference type="PANTHER" id="PTHR45888:SF6">
    <property type="entry name" value="HL01030P-RELATED"/>
    <property type="match status" value="1"/>
</dbReference>
<feature type="compositionally biased region" description="Basic and acidic residues" evidence="15">
    <location>
        <begin position="1655"/>
        <end position="1670"/>
    </location>
</feature>
<feature type="compositionally biased region" description="Polar residues" evidence="15">
    <location>
        <begin position="2489"/>
        <end position="2499"/>
    </location>
</feature>
<feature type="compositionally biased region" description="Low complexity" evidence="15">
    <location>
        <begin position="3993"/>
        <end position="4019"/>
    </location>
</feature>
<comment type="catalytic activity">
    <reaction evidence="1">
        <text>Endohydrolysis of (1-&gt;4)-beta-D-glucosidic linkages in cellulose, lichenin and cereal beta-D-glucans.</text>
        <dbReference type="EC" id="3.2.1.4"/>
    </reaction>
</comment>
<dbReference type="GO" id="GO:0008810">
    <property type="term" value="F:cellulase activity"/>
    <property type="evidence" value="ECO:0007669"/>
    <property type="project" value="UniProtKB-EC"/>
</dbReference>
<dbReference type="CDD" id="cd15513">
    <property type="entry name" value="PHD5_KMT2C_like"/>
    <property type="match status" value="1"/>
</dbReference>
<evidence type="ECO:0000256" key="14">
    <source>
        <dbReference type="ARBA" id="ARBA00023326"/>
    </source>
</evidence>
<feature type="compositionally biased region" description="Polar residues" evidence="15">
    <location>
        <begin position="3664"/>
        <end position="3684"/>
    </location>
</feature>
<evidence type="ECO:0000256" key="15">
    <source>
        <dbReference type="SAM" id="MobiDB-lite"/>
    </source>
</evidence>
<feature type="compositionally biased region" description="Low complexity" evidence="15">
    <location>
        <begin position="4684"/>
        <end position="4717"/>
    </location>
</feature>
<dbReference type="PROSITE" id="PS50089">
    <property type="entry name" value="ZF_RING_2"/>
    <property type="match status" value="1"/>
</dbReference>
<dbReference type="Pfam" id="PF00264">
    <property type="entry name" value="Tyrosinase"/>
    <property type="match status" value="2"/>
</dbReference>
<feature type="region of interest" description="Disordered" evidence="15">
    <location>
        <begin position="1312"/>
        <end position="1360"/>
    </location>
</feature>
<dbReference type="GO" id="GO:0003713">
    <property type="term" value="F:transcription coactivator activity"/>
    <property type="evidence" value="ECO:0007669"/>
    <property type="project" value="TreeGrafter"/>
</dbReference>
<evidence type="ECO:0000256" key="1">
    <source>
        <dbReference type="ARBA" id="ARBA00000966"/>
    </source>
</evidence>
<feature type="compositionally biased region" description="Pro residues" evidence="15">
    <location>
        <begin position="3938"/>
        <end position="3951"/>
    </location>
</feature>
<accession>K1QS65</accession>
<feature type="compositionally biased region" description="Basic and acidic residues" evidence="15">
    <location>
        <begin position="1686"/>
        <end position="1695"/>
    </location>
</feature>
<feature type="region of interest" description="Disordered" evidence="15">
    <location>
        <begin position="2857"/>
        <end position="3436"/>
    </location>
</feature>
<dbReference type="PROSITE" id="PS00497">
    <property type="entry name" value="TYROSINASE_1"/>
    <property type="match status" value="1"/>
</dbReference>
<dbReference type="EC" id="3.2.1.4" evidence="4"/>
<feature type="compositionally biased region" description="Low complexity" evidence="15">
    <location>
        <begin position="3685"/>
        <end position="3700"/>
    </location>
</feature>
<feature type="compositionally biased region" description="Basic and acidic residues" evidence="15">
    <location>
        <begin position="3524"/>
        <end position="3534"/>
    </location>
</feature>
<feature type="region of interest" description="Disordered" evidence="15">
    <location>
        <begin position="3464"/>
        <end position="3751"/>
    </location>
</feature>
<feature type="region of interest" description="Disordered" evidence="15">
    <location>
        <begin position="3982"/>
        <end position="4036"/>
    </location>
</feature>
<dbReference type="InterPro" id="IPR007110">
    <property type="entry name" value="Ig-like_dom"/>
</dbReference>
<feature type="compositionally biased region" description="Polar residues" evidence="15">
    <location>
        <begin position="3209"/>
        <end position="3225"/>
    </location>
</feature>
<name>K1QS65_MAGGI</name>
<feature type="region of interest" description="Disordered" evidence="15">
    <location>
        <begin position="2564"/>
        <end position="2632"/>
    </location>
</feature>
<dbReference type="InterPro" id="IPR011011">
    <property type="entry name" value="Znf_FYVE_PHD"/>
</dbReference>
<dbReference type="SUPFAM" id="SSF47095">
    <property type="entry name" value="HMG-box"/>
    <property type="match status" value="1"/>
</dbReference>
<dbReference type="PROSITE" id="PS00498">
    <property type="entry name" value="TYROSINASE_2"/>
    <property type="match status" value="2"/>
</dbReference>
<feature type="compositionally biased region" description="Polar residues" evidence="15">
    <location>
        <begin position="4492"/>
        <end position="4504"/>
    </location>
</feature>
<dbReference type="EMBL" id="JH815810">
    <property type="protein sequence ID" value="EKC24431.1"/>
    <property type="molecule type" value="Genomic_DNA"/>
</dbReference>
<dbReference type="InterPro" id="IPR008922">
    <property type="entry name" value="Di-copper_centre_dom_sf"/>
</dbReference>
<dbReference type="PROSITE" id="PS50016">
    <property type="entry name" value="ZF_PHD_2"/>
    <property type="match status" value="6"/>
</dbReference>
<proteinExistence type="inferred from homology"/>
<feature type="compositionally biased region" description="Pro residues" evidence="15">
    <location>
        <begin position="3103"/>
        <end position="3112"/>
    </location>
</feature>
<dbReference type="InterPro" id="IPR008928">
    <property type="entry name" value="6-hairpin_glycosidase_sf"/>
</dbReference>
<dbReference type="SUPFAM" id="SSF57903">
    <property type="entry name" value="FYVE/PHD zinc finger"/>
    <property type="match status" value="6"/>
</dbReference>
<dbReference type="CDD" id="cd15594">
    <property type="entry name" value="PHD2_KMT2C"/>
    <property type="match status" value="1"/>
</dbReference>
<feature type="region of interest" description="Disordered" evidence="15">
    <location>
        <begin position="2051"/>
        <end position="2130"/>
    </location>
</feature>
<feature type="region of interest" description="Disordered" evidence="15">
    <location>
        <begin position="2731"/>
        <end position="2809"/>
    </location>
</feature>
<feature type="region of interest" description="Disordered" evidence="15">
    <location>
        <begin position="4431"/>
        <end position="4652"/>
    </location>
</feature>
<dbReference type="SUPFAM" id="SSF48056">
    <property type="entry name" value="Di-copper centre-containing domain"/>
    <property type="match status" value="2"/>
</dbReference>
<feature type="compositionally biased region" description="Pro residues" evidence="15">
    <location>
        <begin position="2756"/>
        <end position="2773"/>
    </location>
</feature>
<feature type="region of interest" description="Disordered" evidence="15">
    <location>
        <begin position="1655"/>
        <end position="1704"/>
    </location>
</feature>
<feature type="compositionally biased region" description="Polar residues" evidence="15">
    <location>
        <begin position="4446"/>
        <end position="4466"/>
    </location>
</feature>
<feature type="region of interest" description="Disordered" evidence="15">
    <location>
        <begin position="4221"/>
        <end position="4407"/>
    </location>
</feature>
<dbReference type="InterPro" id="IPR034732">
    <property type="entry name" value="EPHD"/>
</dbReference>
<feature type="compositionally biased region" description="Basic residues" evidence="15">
    <location>
        <begin position="4076"/>
        <end position="4088"/>
    </location>
</feature>
<evidence type="ECO:0000256" key="11">
    <source>
        <dbReference type="ARBA" id="ARBA00023163"/>
    </source>
</evidence>
<dbReference type="PROSITE" id="PS51805">
    <property type="entry name" value="EPHD"/>
    <property type="match status" value="1"/>
</dbReference>
<dbReference type="InterPro" id="IPR013083">
    <property type="entry name" value="Znf_RING/FYVE/PHD"/>
</dbReference>
<keyword evidence="13" id="KW-0119">Carbohydrate metabolism</keyword>
<feature type="compositionally biased region" description="Pro residues" evidence="15">
    <location>
        <begin position="2332"/>
        <end position="2353"/>
    </location>
</feature>
<dbReference type="Pfam" id="PF00628">
    <property type="entry name" value="PHD"/>
    <property type="match status" value="3"/>
</dbReference>
<feature type="compositionally biased region" description="Polar residues" evidence="15">
    <location>
        <begin position="4567"/>
        <end position="4581"/>
    </location>
</feature>
<feature type="region of interest" description="Disordered" evidence="15">
    <location>
        <begin position="2415"/>
        <end position="2475"/>
    </location>
</feature>
<feature type="compositionally biased region" description="Polar residues" evidence="15">
    <location>
        <begin position="2092"/>
        <end position="2104"/>
    </location>
</feature>
<feature type="region of interest" description="Disordered" evidence="15">
    <location>
        <begin position="3920"/>
        <end position="3951"/>
    </location>
</feature>
<dbReference type="HOGENOM" id="CLU_223351_0_0_1"/>
<feature type="compositionally biased region" description="Acidic residues" evidence="15">
    <location>
        <begin position="2419"/>
        <end position="2431"/>
    </location>
</feature>
<dbReference type="SMART" id="SM00249">
    <property type="entry name" value="PHD"/>
    <property type="match status" value="7"/>
</dbReference>
<feature type="compositionally biased region" description="Low complexity" evidence="15">
    <location>
        <begin position="3363"/>
        <end position="3378"/>
    </location>
</feature>
<comment type="similarity">
    <text evidence="3">Belongs to the glycosyl hydrolase 9 (cellulase E) family.</text>
</comment>
<dbReference type="FunFam" id="3.30.40.10:FF:000407">
    <property type="entry name" value="Histone-lysine N-methyltransferase MLL3"/>
    <property type="match status" value="1"/>
</dbReference>
<comment type="subcellular location">
    <subcellularLocation>
        <location evidence="2">Nucleus</location>
    </subcellularLocation>
</comment>
<feature type="compositionally biased region" description="Low complexity" evidence="15">
    <location>
        <begin position="3635"/>
        <end position="3646"/>
    </location>
</feature>
<feature type="compositionally biased region" description="Polar residues" evidence="15">
    <location>
        <begin position="2600"/>
        <end position="2625"/>
    </location>
</feature>
<dbReference type="InterPro" id="IPR012341">
    <property type="entry name" value="6hp_glycosidase-like_sf"/>
</dbReference>
<dbReference type="CDD" id="cd15512">
    <property type="entry name" value="PHD4_KMT2C_like"/>
    <property type="match status" value="1"/>
</dbReference>
<feature type="compositionally biased region" description="Basic and acidic residues" evidence="15">
    <location>
        <begin position="4327"/>
        <end position="4336"/>
    </location>
</feature>
<keyword evidence="10" id="KW-0805">Transcription regulation</keyword>
<feature type="region of interest" description="Disordered" evidence="15">
    <location>
        <begin position="2488"/>
        <end position="2521"/>
    </location>
</feature>
<feature type="compositionally biased region" description="Basic and acidic residues" evidence="15">
    <location>
        <begin position="3406"/>
        <end position="3436"/>
    </location>
</feature>
<dbReference type="InterPro" id="IPR001701">
    <property type="entry name" value="Glyco_hydro_9"/>
</dbReference>
<dbReference type="InterPro" id="IPR019787">
    <property type="entry name" value="Znf_PHD-finger"/>
</dbReference>
<evidence type="ECO:0000256" key="13">
    <source>
        <dbReference type="ARBA" id="ARBA00023277"/>
    </source>
</evidence>
<dbReference type="Gene3D" id="1.10.30.10">
    <property type="entry name" value="High mobility group box domain"/>
    <property type="match status" value="1"/>
</dbReference>
<feature type="compositionally biased region" description="Polar residues" evidence="15">
    <location>
        <begin position="3741"/>
        <end position="3751"/>
    </location>
</feature>
<feature type="region of interest" description="Disordered" evidence="15">
    <location>
        <begin position="2329"/>
        <end position="2353"/>
    </location>
</feature>
<keyword evidence="14" id="KW-0624">Polysaccharide degradation</keyword>
<dbReference type="Gene3D" id="1.50.10.10">
    <property type="match status" value="1"/>
</dbReference>
<dbReference type="GO" id="GO:0008270">
    <property type="term" value="F:zinc ion binding"/>
    <property type="evidence" value="ECO:0007669"/>
    <property type="project" value="UniProtKB-KW"/>
</dbReference>
<feature type="region of interest" description="Disordered" evidence="15">
    <location>
        <begin position="4076"/>
        <end position="4111"/>
    </location>
</feature>
<dbReference type="PROSITE" id="PS50835">
    <property type="entry name" value="IG_LIKE"/>
    <property type="match status" value="1"/>
</dbReference>